<organism evidence="1">
    <name type="scientific">bioreactor metagenome</name>
    <dbReference type="NCBI Taxonomy" id="1076179"/>
    <lineage>
        <taxon>unclassified sequences</taxon>
        <taxon>metagenomes</taxon>
        <taxon>ecological metagenomes</taxon>
    </lineage>
</organism>
<sequence length="61" mass="6780">MELEVARTVKVTLTIDVAYISGGDQITDDSIKKLFEDEVKHVIAGETYRQLEVKAIEIAEG</sequence>
<comment type="caution">
    <text evidence="1">The sequence shown here is derived from an EMBL/GenBank/DDBJ whole genome shotgun (WGS) entry which is preliminary data.</text>
</comment>
<name>A0A645A3I9_9ZZZZ</name>
<accession>A0A645A3I9</accession>
<protein>
    <submittedName>
        <fullName evidence="1">Uncharacterized protein</fullName>
    </submittedName>
</protein>
<dbReference type="EMBL" id="VSSQ01011746">
    <property type="protein sequence ID" value="MPM47612.1"/>
    <property type="molecule type" value="Genomic_DNA"/>
</dbReference>
<reference evidence="1" key="1">
    <citation type="submission" date="2019-08" db="EMBL/GenBank/DDBJ databases">
        <authorList>
            <person name="Kucharzyk K."/>
            <person name="Murdoch R.W."/>
            <person name="Higgins S."/>
            <person name="Loffler F."/>
        </authorList>
    </citation>
    <scope>NUCLEOTIDE SEQUENCE</scope>
</reference>
<dbReference type="AlphaFoldDB" id="A0A645A3I9"/>
<gene>
    <name evidence="1" type="ORF">SDC9_94323</name>
</gene>
<evidence type="ECO:0000313" key="1">
    <source>
        <dbReference type="EMBL" id="MPM47612.1"/>
    </source>
</evidence>
<proteinExistence type="predicted"/>